<dbReference type="InterPro" id="IPR014710">
    <property type="entry name" value="RmlC-like_jellyroll"/>
</dbReference>
<gene>
    <name evidence="2" type="ORF">L6637_39285</name>
    <name evidence="1" type="ORF">L6654_38390</name>
</gene>
<accession>A0A9X1RJE5</accession>
<dbReference type="Proteomes" id="UP001139012">
    <property type="component" value="Unassembled WGS sequence"/>
</dbReference>
<protein>
    <recommendedName>
        <fullName evidence="5">Cupin domain-containing protein</fullName>
    </recommendedName>
</protein>
<keyword evidence="3" id="KW-1185">Reference proteome</keyword>
<evidence type="ECO:0000313" key="4">
    <source>
        <dbReference type="Proteomes" id="UP001139054"/>
    </source>
</evidence>
<comment type="caution">
    <text evidence="1">The sequence shown here is derived from an EMBL/GenBank/DDBJ whole genome shotgun (WGS) entry which is preliminary data.</text>
</comment>
<dbReference type="InterPro" id="IPR011051">
    <property type="entry name" value="RmlC_Cupin_sf"/>
</dbReference>
<dbReference type="EMBL" id="JAKLUA010000029">
    <property type="protein sequence ID" value="MCG2672965.1"/>
    <property type="molecule type" value="Genomic_DNA"/>
</dbReference>
<reference evidence="1" key="1">
    <citation type="submission" date="2022-01" db="EMBL/GenBank/DDBJ databases">
        <title>Genome sequnece data of strain Bradyrhizobium sp. nov.</title>
        <authorList>
            <person name="Zhang J."/>
        </authorList>
    </citation>
    <scope>NUCLEOTIDE SEQUENCE</scope>
    <source>
        <strain evidence="2">WYCCWR 12774</strain>
        <strain evidence="1">WYCCWR 13023</strain>
    </source>
</reference>
<evidence type="ECO:0000313" key="1">
    <source>
        <dbReference type="EMBL" id="MCG2632478.1"/>
    </source>
</evidence>
<dbReference type="Proteomes" id="UP001139054">
    <property type="component" value="Unassembled WGS sequence"/>
</dbReference>
<sequence>MTATDQPHGRFNGRVGQSLVSESDGVRVWLIRLEPGDYLAPHCHQLNYFWTATTAGRARSVYGDGHTVERDYAVGDTAHFRIGAGEFFIHDLRNIGDSLLCFTTVEFLDSANEPLPIGQSEDVK</sequence>
<dbReference type="AlphaFoldDB" id="A0A9X1RJE5"/>
<evidence type="ECO:0008006" key="5">
    <source>
        <dbReference type="Google" id="ProtNLM"/>
    </source>
</evidence>
<dbReference type="RefSeq" id="WP_237874071.1">
    <property type="nucleotide sequence ID" value="NZ_JAKLTY010000042.1"/>
</dbReference>
<evidence type="ECO:0000313" key="3">
    <source>
        <dbReference type="Proteomes" id="UP001139012"/>
    </source>
</evidence>
<proteinExistence type="predicted"/>
<organism evidence="1 4">
    <name type="scientific">Bradyrhizobium zhengyangense</name>
    <dbReference type="NCBI Taxonomy" id="2911009"/>
    <lineage>
        <taxon>Bacteria</taxon>
        <taxon>Pseudomonadati</taxon>
        <taxon>Pseudomonadota</taxon>
        <taxon>Alphaproteobacteria</taxon>
        <taxon>Hyphomicrobiales</taxon>
        <taxon>Nitrobacteraceae</taxon>
        <taxon>Bradyrhizobium</taxon>
    </lineage>
</organism>
<dbReference type="EMBL" id="JAKLTY010000042">
    <property type="protein sequence ID" value="MCG2632478.1"/>
    <property type="molecule type" value="Genomic_DNA"/>
</dbReference>
<dbReference type="SUPFAM" id="SSF51182">
    <property type="entry name" value="RmlC-like cupins"/>
    <property type="match status" value="1"/>
</dbReference>
<name>A0A9X1RJE5_9BRAD</name>
<dbReference type="Gene3D" id="2.60.120.10">
    <property type="entry name" value="Jelly Rolls"/>
    <property type="match status" value="1"/>
</dbReference>
<evidence type="ECO:0000313" key="2">
    <source>
        <dbReference type="EMBL" id="MCG2672965.1"/>
    </source>
</evidence>